<organism evidence="4 5">
    <name type="scientific">Lysinibacillus macroides</name>
    <dbReference type="NCBI Taxonomy" id="33935"/>
    <lineage>
        <taxon>Bacteria</taxon>
        <taxon>Bacillati</taxon>
        <taxon>Bacillota</taxon>
        <taxon>Bacilli</taxon>
        <taxon>Bacillales</taxon>
        <taxon>Bacillaceae</taxon>
        <taxon>Lysinibacillus</taxon>
    </lineage>
</organism>
<dbReference type="InterPro" id="IPR008964">
    <property type="entry name" value="Invasin/intimin_cell_adhesion"/>
</dbReference>
<dbReference type="InterPro" id="IPR027954">
    <property type="entry name" value="Transcobalamin-like_C"/>
</dbReference>
<dbReference type="PANTHER" id="PTHR43308:SF5">
    <property type="entry name" value="S-LAYER PROTEIN _ PEPTIDOGLYCAN ENDO-BETA-N-ACETYLGLUCOSAMINIDASE"/>
    <property type="match status" value="1"/>
</dbReference>
<dbReference type="OrthoDB" id="411361at2"/>
<dbReference type="SMART" id="SM00635">
    <property type="entry name" value="BID_2"/>
    <property type="match status" value="1"/>
</dbReference>
<dbReference type="InterPro" id="IPR001119">
    <property type="entry name" value="SLH_dom"/>
</dbReference>
<dbReference type="PROSITE" id="PS51272">
    <property type="entry name" value="SLH"/>
    <property type="match status" value="3"/>
</dbReference>
<dbReference type="RefSeq" id="WP_053996219.1">
    <property type="nucleotide sequence ID" value="NZ_CP065643.1"/>
</dbReference>
<reference evidence="4 5" key="1">
    <citation type="submission" date="2015-07" db="EMBL/GenBank/DDBJ databases">
        <title>Genome sequencing project for genomic taxonomy and phylogenomics of Bacillus-like bacteria.</title>
        <authorList>
            <person name="Liu B."/>
            <person name="Wang J."/>
            <person name="Zhu Y."/>
            <person name="Liu G."/>
            <person name="Chen Q."/>
            <person name="Chen Z."/>
            <person name="Che J."/>
            <person name="Ge C."/>
            <person name="Shi H."/>
            <person name="Pan Z."/>
            <person name="Liu X."/>
        </authorList>
    </citation>
    <scope>NUCLEOTIDE SEQUENCE [LARGE SCALE GENOMIC DNA]</scope>
    <source>
        <strain evidence="4 5">DSM 54</strain>
    </source>
</reference>
<dbReference type="Pfam" id="PF02368">
    <property type="entry name" value="Big_2"/>
    <property type="match status" value="1"/>
</dbReference>
<dbReference type="STRING" id="33935.ADM90_17600"/>
<keyword evidence="5" id="KW-1185">Reference proteome</keyword>
<dbReference type="Gene3D" id="2.60.40.1080">
    <property type="match status" value="1"/>
</dbReference>
<dbReference type="PANTHER" id="PTHR43308">
    <property type="entry name" value="OUTER MEMBRANE PROTEIN ALPHA-RELATED"/>
    <property type="match status" value="1"/>
</dbReference>
<feature type="compositionally biased region" description="Polar residues" evidence="2">
    <location>
        <begin position="52"/>
        <end position="64"/>
    </location>
</feature>
<feature type="domain" description="SLH" evidence="3">
    <location>
        <begin position="1262"/>
        <end position="1321"/>
    </location>
</feature>
<dbReference type="Pfam" id="PF14478">
    <property type="entry name" value="DUF4430"/>
    <property type="match status" value="1"/>
</dbReference>
<dbReference type="EMBL" id="LGCI01000010">
    <property type="protein sequence ID" value="KOY80979.1"/>
    <property type="molecule type" value="Genomic_DNA"/>
</dbReference>
<dbReference type="PATRIC" id="fig|33935.3.peg.2303"/>
<dbReference type="Proteomes" id="UP000037977">
    <property type="component" value="Unassembled WGS sequence"/>
</dbReference>
<proteinExistence type="predicted"/>
<accession>A0A0M9DHG4</accession>
<evidence type="ECO:0000313" key="5">
    <source>
        <dbReference type="Proteomes" id="UP000037977"/>
    </source>
</evidence>
<feature type="domain" description="SLH" evidence="3">
    <location>
        <begin position="1138"/>
        <end position="1195"/>
    </location>
</feature>
<evidence type="ECO:0000256" key="1">
    <source>
        <dbReference type="ARBA" id="ARBA00022729"/>
    </source>
</evidence>
<dbReference type="InterPro" id="IPR051465">
    <property type="entry name" value="Cell_Envelope_Struct_Comp"/>
</dbReference>
<dbReference type="Gene3D" id="2.170.130.30">
    <property type="match status" value="1"/>
</dbReference>
<dbReference type="Pfam" id="PF00395">
    <property type="entry name" value="SLH"/>
    <property type="match status" value="3"/>
</dbReference>
<comment type="caution">
    <text evidence="4">The sequence shown here is derived from an EMBL/GenBank/DDBJ whole genome shotgun (WGS) entry which is preliminary data.</text>
</comment>
<evidence type="ECO:0000313" key="4">
    <source>
        <dbReference type="EMBL" id="KOY80979.1"/>
    </source>
</evidence>
<protein>
    <recommendedName>
        <fullName evidence="3">SLH domain-containing protein</fullName>
    </recommendedName>
</protein>
<feature type="region of interest" description="Disordered" evidence="2">
    <location>
        <begin position="787"/>
        <end position="826"/>
    </location>
</feature>
<evidence type="ECO:0000259" key="3">
    <source>
        <dbReference type="PROSITE" id="PS51272"/>
    </source>
</evidence>
<keyword evidence="1" id="KW-0732">Signal</keyword>
<dbReference type="SUPFAM" id="SSF48239">
    <property type="entry name" value="Terpenoid cyclases/Protein prenyltransferases"/>
    <property type="match status" value="1"/>
</dbReference>
<evidence type="ECO:0000256" key="2">
    <source>
        <dbReference type="SAM" id="MobiDB-lite"/>
    </source>
</evidence>
<name>A0A0M9DHG4_9BACI</name>
<sequence length="1321" mass="145496">MAIWKKQLHIAVIFILILSLFSPSIAVKAQYLEGEIFDSIIEDTSDSELNDSPEQGNAIESNNETELDKSAEGDNVLESENEVELEHLMPLKDAREFAPFSGSEIQLNTEKPLLLLEGETYPLTVTDATTEDSAIVVWSSSKPNIATVDVNGLVTGIAIGDAEITIAIGAVSKTIKVHVIPEAVKETIDLIIALPDELEPTETIYQQLLTIREKETNLSKLKIRDLFDNTSYDKLLRQREVEFTIKYMEDPANTTPAVEEITTLDENLSDQLEKIRKVYTSFFSISGRYQPTDLTLEALNYALANKEVKYAILAIDTLPKIGDLTPDPTIKVLLDYARKKYESITSVRPTPPLFPGLPPGNESFKVDVTNRQELFDKEVKYVELLIDAIDTNSPLVKNQLKAANAAYSNLKKLKDASNKAQHTKVSNYNDLLEKEKIINAEGDINQVIAKIDALPSVEELVWADYLKIFEAQQAYDQLLAIHKELVTNYAKLGVLQKRLIQLQPPTVDTYTTVAEYLTKNLNSPGYGYEWTMITLARGDHSAKYATYYDQYYRNIVNHVKATNGEIDKQATDWARVIIALTAIGKDPTDVAGYNLVDRLADLSFITGQGINATIYSLIALDTWGFELPATATTTRDKLIQHILSKEIQNSGGFAWSGSVADPDMIGMVLQALAPYQNRSDVAAVTNRAIAKLAAIQTANGGYISTAGSSESAESAAQVVTALASLGIDANKDPRFNKVIANMMTFSAGDGGFKHIHSQSKADGMGTVQVGYTLAAYNRLLSGQTALYDMSDTKDRPSTPGDKDGDGDDDEEPSPPDNNGNQPSVPSEEIGYATVSIRISSSEVPLKPTATKLFAGETAFDVLQRAAEENGVALSYRQTEYGIYVDGIAGLYEFDRGPLSGWMYRVNGKYPSYSAANYTLSPNDAVEWLYTTDLGKDIGGYVEGIEDKPAVEEEKKQCAEEATENCLELEEKPCTDEECIEESKNENNKEEKDSLVVEITIEENANKVVLTPQNIQEYMDKNIQKLVIQKENQFKFEVATSVFAGIKLAESENIMAAVTKETGQQQFTVTFGIETKQGNLKPISLGKEYLKVTLPANDLKPNSVVLQLVGDEYKPVPHKIVDGEIVLFTKAGGTFVIIENAVTFKDIAHLANKEEIEFLANRLVIKGVTPDTFGPTQPITRAQLAALVSRALGLQATGTNPFRDTAGKWYEADIQALYEAGITNGATATAFNPEAHITREQAAAFMARVLEYLNADMKNNNGEIHFKDIHNISAEYLPYIELLNSLDIMTGKTNGSFDPKTPLTREQTAKILKRTLNTAGMM</sequence>
<dbReference type="Gene3D" id="1.50.10.20">
    <property type="match status" value="1"/>
</dbReference>
<feature type="domain" description="SLH" evidence="3">
    <location>
        <begin position="1196"/>
        <end position="1259"/>
    </location>
</feature>
<feature type="region of interest" description="Disordered" evidence="2">
    <location>
        <begin position="45"/>
        <end position="75"/>
    </location>
</feature>
<feature type="compositionally biased region" description="Acidic residues" evidence="2">
    <location>
        <begin position="804"/>
        <end position="813"/>
    </location>
</feature>
<dbReference type="InterPro" id="IPR003343">
    <property type="entry name" value="Big_2"/>
</dbReference>
<gene>
    <name evidence="4" type="ORF">ADM90_17600</name>
</gene>
<dbReference type="InterPro" id="IPR008930">
    <property type="entry name" value="Terpenoid_cyclase/PrenylTrfase"/>
</dbReference>
<feature type="compositionally biased region" description="Basic and acidic residues" evidence="2">
    <location>
        <begin position="790"/>
        <end position="803"/>
    </location>
</feature>
<dbReference type="SUPFAM" id="SSF49373">
    <property type="entry name" value="Invasin/intimin cell-adhesion fragments"/>
    <property type="match status" value="1"/>
</dbReference>